<evidence type="ECO:0000256" key="5">
    <source>
        <dbReference type="ARBA" id="ARBA00024045"/>
    </source>
</evidence>
<feature type="region of interest" description="Disordered" evidence="6">
    <location>
        <begin position="64"/>
        <end position="109"/>
    </location>
</feature>
<dbReference type="Pfam" id="PF00403">
    <property type="entry name" value="HMA"/>
    <property type="match status" value="1"/>
</dbReference>
<comment type="similarity">
    <text evidence="5">Belongs to the HIPP family.</text>
</comment>
<evidence type="ECO:0000256" key="4">
    <source>
        <dbReference type="ARBA" id="ARBA00023289"/>
    </source>
</evidence>
<dbReference type="PANTHER" id="PTHR45811">
    <property type="entry name" value="COPPER TRANSPORT PROTEIN FAMILY-RELATED"/>
    <property type="match status" value="1"/>
</dbReference>
<accession>A0AAV7EP91</accession>
<dbReference type="AlphaFoldDB" id="A0AAV7EP91"/>
<evidence type="ECO:0000259" key="7">
    <source>
        <dbReference type="PROSITE" id="PS50846"/>
    </source>
</evidence>
<dbReference type="InterPro" id="IPR051863">
    <property type="entry name" value="HIPP"/>
</dbReference>
<organism evidence="8 9">
    <name type="scientific">Aristolochia fimbriata</name>
    <name type="common">White veined hardy Dutchman's pipe vine</name>
    <dbReference type="NCBI Taxonomy" id="158543"/>
    <lineage>
        <taxon>Eukaryota</taxon>
        <taxon>Viridiplantae</taxon>
        <taxon>Streptophyta</taxon>
        <taxon>Embryophyta</taxon>
        <taxon>Tracheophyta</taxon>
        <taxon>Spermatophyta</taxon>
        <taxon>Magnoliopsida</taxon>
        <taxon>Magnoliidae</taxon>
        <taxon>Piperales</taxon>
        <taxon>Aristolochiaceae</taxon>
        <taxon>Aristolochia</taxon>
    </lineage>
</organism>
<evidence type="ECO:0000313" key="8">
    <source>
        <dbReference type="EMBL" id="KAG9449711.1"/>
    </source>
</evidence>
<dbReference type="Proteomes" id="UP000825729">
    <property type="component" value="Unassembled WGS sequence"/>
</dbReference>
<evidence type="ECO:0000256" key="3">
    <source>
        <dbReference type="ARBA" id="ARBA00023288"/>
    </source>
</evidence>
<evidence type="ECO:0000313" key="9">
    <source>
        <dbReference type="Proteomes" id="UP000825729"/>
    </source>
</evidence>
<dbReference type="PANTHER" id="PTHR45811:SF13">
    <property type="entry name" value="OS04G0661100 PROTEIN"/>
    <property type="match status" value="1"/>
</dbReference>
<dbReference type="EMBL" id="JAINDJ010000004">
    <property type="protein sequence ID" value="KAG9449711.1"/>
    <property type="molecule type" value="Genomic_DNA"/>
</dbReference>
<name>A0AAV7EP91_ARIFI</name>
<dbReference type="InterPro" id="IPR036163">
    <property type="entry name" value="HMA_dom_sf"/>
</dbReference>
<sequence>MVTRTVLKVDISCMKCKKKLLKAISGLEGIDKIELDPAKNTITVTGDADPVQIIIRTRKTGKTAEVVSIGPPAPPPKKDVAGGGGGGQKKGEEKKGGGEKKSEDHKAQGPVPVLPHTCYVCEQMGMHQPHLLYQKYVVAWAPVWAGCPRSILESVGRNGKCSIMLRCIGNSQRGLVEWLKGTSMLDLLKSFELIAARETKARLKSVRGRCGSGRVREGFAKEVTIAGSFFPRGNREVKITKKKPRPPNLGDLELNAI</sequence>
<reference evidence="8 9" key="1">
    <citation type="submission" date="2021-07" db="EMBL/GenBank/DDBJ databases">
        <title>The Aristolochia fimbriata genome: insights into angiosperm evolution, floral development and chemical biosynthesis.</title>
        <authorList>
            <person name="Jiao Y."/>
        </authorList>
    </citation>
    <scope>NUCLEOTIDE SEQUENCE [LARGE SCALE GENOMIC DNA]</scope>
    <source>
        <strain evidence="8">IBCAS-2021</strain>
        <tissue evidence="8">Leaf</tissue>
    </source>
</reference>
<keyword evidence="4" id="KW-0636">Prenylation</keyword>
<keyword evidence="3" id="KW-0449">Lipoprotein</keyword>
<dbReference type="InterPro" id="IPR006121">
    <property type="entry name" value="HMA_dom"/>
</dbReference>
<dbReference type="SUPFAM" id="SSF55008">
    <property type="entry name" value="HMA, heavy metal-associated domain"/>
    <property type="match status" value="1"/>
</dbReference>
<proteinExistence type="inferred from homology"/>
<dbReference type="CDD" id="cd00371">
    <property type="entry name" value="HMA"/>
    <property type="match status" value="1"/>
</dbReference>
<evidence type="ECO:0000256" key="6">
    <source>
        <dbReference type="SAM" id="MobiDB-lite"/>
    </source>
</evidence>
<feature type="domain" description="HMA" evidence="7">
    <location>
        <begin position="2"/>
        <end position="65"/>
    </location>
</feature>
<gene>
    <name evidence="8" type="ORF">H6P81_009676</name>
</gene>
<comment type="caution">
    <text evidence="8">The sequence shown here is derived from an EMBL/GenBank/DDBJ whole genome shotgun (WGS) entry which is preliminary data.</text>
</comment>
<dbReference type="GO" id="GO:0046872">
    <property type="term" value="F:metal ion binding"/>
    <property type="evidence" value="ECO:0007669"/>
    <property type="project" value="UniProtKB-KW"/>
</dbReference>
<evidence type="ECO:0000256" key="2">
    <source>
        <dbReference type="ARBA" id="ARBA00022723"/>
    </source>
</evidence>
<evidence type="ECO:0000256" key="1">
    <source>
        <dbReference type="ARBA" id="ARBA00022481"/>
    </source>
</evidence>
<protein>
    <recommendedName>
        <fullName evidence="7">HMA domain-containing protein</fullName>
    </recommendedName>
</protein>
<keyword evidence="9" id="KW-1185">Reference proteome</keyword>
<feature type="compositionally biased region" description="Basic and acidic residues" evidence="6">
    <location>
        <begin position="89"/>
        <end position="107"/>
    </location>
</feature>
<keyword evidence="1" id="KW-0488">Methylation</keyword>
<dbReference type="PROSITE" id="PS50846">
    <property type="entry name" value="HMA_2"/>
    <property type="match status" value="1"/>
</dbReference>
<dbReference type="Gene3D" id="3.30.70.100">
    <property type="match status" value="1"/>
</dbReference>
<keyword evidence="2" id="KW-0479">Metal-binding</keyword>